<reference evidence="4" key="1">
    <citation type="submission" date="2015-12" db="EMBL/GenBank/DDBJ databases">
        <title>Update maize B73 reference genome by single molecule sequencing technologies.</title>
        <authorList>
            <consortium name="Maize Genome Sequencing Project"/>
            <person name="Ware D."/>
        </authorList>
    </citation>
    <scope>NUCLEOTIDE SEQUENCE</scope>
    <source>
        <tissue evidence="4">Seedling</tissue>
    </source>
</reference>
<evidence type="ECO:0000256" key="1">
    <source>
        <dbReference type="ARBA" id="ARBA00022857"/>
    </source>
</evidence>
<keyword evidence="1" id="KW-0521">NADP</keyword>
<dbReference type="ExpressionAtlas" id="A0A1D6FHA8">
    <property type="expression patterns" value="baseline and differential"/>
</dbReference>
<keyword evidence="2" id="KW-0560">Oxidoreductase</keyword>
<evidence type="ECO:0000256" key="2">
    <source>
        <dbReference type="ARBA" id="ARBA00023002"/>
    </source>
</evidence>
<organism evidence="4">
    <name type="scientific">Zea mays</name>
    <name type="common">Maize</name>
    <dbReference type="NCBI Taxonomy" id="4577"/>
    <lineage>
        <taxon>Eukaryota</taxon>
        <taxon>Viridiplantae</taxon>
        <taxon>Streptophyta</taxon>
        <taxon>Embryophyta</taxon>
        <taxon>Tracheophyta</taxon>
        <taxon>Spermatophyta</taxon>
        <taxon>Magnoliopsida</taxon>
        <taxon>Liliopsida</taxon>
        <taxon>Poales</taxon>
        <taxon>Poaceae</taxon>
        <taxon>PACMAD clade</taxon>
        <taxon>Panicoideae</taxon>
        <taxon>Andropogonodae</taxon>
        <taxon>Andropogoneae</taxon>
        <taxon>Tripsacinae</taxon>
        <taxon>Zea</taxon>
    </lineage>
</organism>
<sequence length="350" mass="37570">MDGCSLFLIKSLRSQIDNMESSFSSSLGNNSSRILVIGGTGMMGQHLVKASLAAGHPTAVLVRPASSSKLELLETIKASGATVIGGDIYDHESLVAAFHQVDVVISAVGHHGPHDLEDGQLRIVAAIKEAGGSVKRFVPSEYGCDVEQAARSAAVLEPARSIVLAKVRVRQAIRAAGIPHTFVCSYWAHGFVLPRLGDPHADGLPATRATVFGDDATRAIFVHEADMAAVTVRAVDDPRALDKTLYLRPPANTCSLAHLVRLWEDKTGRALDKYYMPDEELVNRIRDSPLPLNFQLAMVHATVVAGVCDQTVDAEAGGVEATELYPDVNYVTVHDYLDGLKESLTRNVNS</sequence>
<dbReference type="AlphaFoldDB" id="A0A1D6FHA8"/>
<evidence type="ECO:0000313" key="4">
    <source>
        <dbReference type="EMBL" id="AQK91214.1"/>
    </source>
</evidence>
<dbReference type="OMA" id="VCSYWAH"/>
<gene>
    <name evidence="4" type="ORF">ZEAMMB73_Zm00001d009022</name>
</gene>
<evidence type="ECO:0000259" key="3">
    <source>
        <dbReference type="Pfam" id="PF05368"/>
    </source>
</evidence>
<feature type="domain" description="NmrA-like" evidence="3">
    <location>
        <begin position="31"/>
        <end position="337"/>
    </location>
</feature>
<dbReference type="InterPro" id="IPR050608">
    <property type="entry name" value="NmrA-type/Isoflavone_red_sf"/>
</dbReference>
<dbReference type="Pfam" id="PF05368">
    <property type="entry name" value="NmrA"/>
    <property type="match status" value="1"/>
</dbReference>
<dbReference type="EMBL" id="CM000784">
    <property type="protein sequence ID" value="AQK91214.1"/>
    <property type="molecule type" value="Genomic_DNA"/>
</dbReference>
<dbReference type="PANTHER" id="PTHR43349">
    <property type="entry name" value="PINORESINOL REDUCTASE-RELATED"/>
    <property type="match status" value="1"/>
</dbReference>
<dbReference type="SMR" id="A0A1D6FHA8"/>
<dbReference type="Gene3D" id="3.40.50.720">
    <property type="entry name" value="NAD(P)-binding Rossmann-like Domain"/>
    <property type="match status" value="1"/>
</dbReference>
<dbReference type="KEGG" id="zma:103635019"/>
<dbReference type="GO" id="GO:0016491">
    <property type="term" value="F:oxidoreductase activity"/>
    <property type="evidence" value="ECO:0007669"/>
    <property type="project" value="UniProtKB-KW"/>
</dbReference>
<dbReference type="InParanoid" id="A0A1D6FHA8"/>
<dbReference type="PANTHER" id="PTHR43349:SF30">
    <property type="entry name" value="NMRA-LIKE DOMAIN-CONTAINING PROTEIN"/>
    <property type="match status" value="1"/>
</dbReference>
<proteinExistence type="predicted"/>
<dbReference type="InterPro" id="IPR045312">
    <property type="entry name" value="PCBER-like"/>
</dbReference>
<protein>
    <submittedName>
        <fullName evidence="4">NmrA-like negative transcriptional regulator family protein</fullName>
    </submittedName>
</protein>
<dbReference type="InterPro" id="IPR008030">
    <property type="entry name" value="NmrA-like"/>
</dbReference>
<dbReference type="CDD" id="cd05259">
    <property type="entry name" value="PCBER_SDR_a"/>
    <property type="match status" value="1"/>
</dbReference>
<dbReference type="SUPFAM" id="SSF51735">
    <property type="entry name" value="NAD(P)-binding Rossmann-fold domains"/>
    <property type="match status" value="1"/>
</dbReference>
<dbReference type="PaxDb" id="4577-GRMZM2G114588_P01"/>
<dbReference type="eggNOG" id="ENOG502QPMY">
    <property type="taxonomic scope" value="Eukaryota"/>
</dbReference>
<dbReference type="STRING" id="4577.A0A1D6FHA8"/>
<dbReference type="Gene3D" id="3.90.25.10">
    <property type="entry name" value="UDP-galactose 4-epimerase, domain 1"/>
    <property type="match status" value="1"/>
</dbReference>
<accession>A0A1D6FHA8</accession>
<dbReference type="InterPro" id="IPR036291">
    <property type="entry name" value="NAD(P)-bd_dom_sf"/>
</dbReference>
<name>A0A1D6FHA8_MAIZE</name>
<dbReference type="OrthoDB" id="419598at2759"/>